<feature type="region of interest" description="Disordered" evidence="1">
    <location>
        <begin position="115"/>
        <end position="135"/>
    </location>
</feature>
<accession>A0A5S3PPF3</accession>
<organism evidence="3 4">
    <name type="scientific">Maribacter algarum</name>
    <name type="common">ex Zhang et al. 2020</name>
    <dbReference type="NCBI Taxonomy" id="2578118"/>
    <lineage>
        <taxon>Bacteria</taxon>
        <taxon>Pseudomonadati</taxon>
        <taxon>Bacteroidota</taxon>
        <taxon>Flavobacteriia</taxon>
        <taxon>Flavobacteriales</taxon>
        <taxon>Flavobacteriaceae</taxon>
        <taxon>Maribacter</taxon>
    </lineage>
</organism>
<evidence type="ECO:0000313" key="4">
    <source>
        <dbReference type="Proteomes" id="UP000310314"/>
    </source>
</evidence>
<dbReference type="AlphaFoldDB" id="A0A5S3PPF3"/>
<evidence type="ECO:0000256" key="1">
    <source>
        <dbReference type="SAM" id="MobiDB-lite"/>
    </source>
</evidence>
<feature type="transmembrane region" description="Helical" evidence="2">
    <location>
        <begin position="23"/>
        <end position="43"/>
    </location>
</feature>
<keyword evidence="4" id="KW-1185">Reference proteome</keyword>
<dbReference type="Proteomes" id="UP000310314">
    <property type="component" value="Unassembled WGS sequence"/>
</dbReference>
<evidence type="ECO:0000256" key="2">
    <source>
        <dbReference type="SAM" id="Phobius"/>
    </source>
</evidence>
<sequence>MNWYLKVLKQYADFSGRARRQEYWMYTLFNAIIVISLVFLSSMLGEAVGDSEGLIMIPMVLYILAVFIPTLAVVVRRLHDQDKSGWYILVRFIPIIGPIWLLVLLCTDGSPGPNQYGPDPKNLPSEINDIGVTEA</sequence>
<keyword evidence="2" id="KW-1133">Transmembrane helix</keyword>
<feature type="transmembrane region" description="Helical" evidence="2">
    <location>
        <begin position="86"/>
        <end position="105"/>
    </location>
</feature>
<feature type="transmembrane region" description="Helical" evidence="2">
    <location>
        <begin position="55"/>
        <end position="74"/>
    </location>
</feature>
<dbReference type="PANTHER" id="PTHR34980:SF2">
    <property type="entry name" value="INNER MEMBRANE PROTEIN YHAH-RELATED"/>
    <property type="match status" value="1"/>
</dbReference>
<reference evidence="3 4" key="1">
    <citation type="submission" date="2019-05" db="EMBL/GenBank/DDBJ databases">
        <authorList>
            <person name="Zhang J.-Y."/>
            <person name="Feg X."/>
            <person name="Du Z.-J."/>
        </authorList>
    </citation>
    <scope>NUCLEOTIDE SEQUENCE [LARGE SCALE GENOMIC DNA]</scope>
    <source>
        <strain evidence="3 4">RZ26</strain>
    </source>
</reference>
<dbReference type="RefSeq" id="WP_138659118.1">
    <property type="nucleotide sequence ID" value="NZ_VATY01000003.1"/>
</dbReference>
<gene>
    <name evidence="3" type="ORF">FEE95_16670</name>
</gene>
<keyword evidence="2" id="KW-0812">Transmembrane</keyword>
<dbReference type="InterPro" id="IPR008523">
    <property type="entry name" value="DUF805"/>
</dbReference>
<dbReference type="EMBL" id="VATY01000003">
    <property type="protein sequence ID" value="TMM56251.1"/>
    <property type="molecule type" value="Genomic_DNA"/>
</dbReference>
<name>A0A5S3PPF3_9FLAO</name>
<dbReference type="Pfam" id="PF05656">
    <property type="entry name" value="DUF805"/>
    <property type="match status" value="1"/>
</dbReference>
<dbReference type="GO" id="GO:0005886">
    <property type="term" value="C:plasma membrane"/>
    <property type="evidence" value="ECO:0007669"/>
    <property type="project" value="TreeGrafter"/>
</dbReference>
<dbReference type="OrthoDB" id="9812349at2"/>
<proteinExistence type="predicted"/>
<keyword evidence="2" id="KW-0472">Membrane</keyword>
<dbReference type="PANTHER" id="PTHR34980">
    <property type="entry name" value="INNER MEMBRANE PROTEIN-RELATED-RELATED"/>
    <property type="match status" value="1"/>
</dbReference>
<evidence type="ECO:0000313" key="3">
    <source>
        <dbReference type="EMBL" id="TMM56251.1"/>
    </source>
</evidence>
<comment type="caution">
    <text evidence="3">The sequence shown here is derived from an EMBL/GenBank/DDBJ whole genome shotgun (WGS) entry which is preliminary data.</text>
</comment>
<protein>
    <submittedName>
        <fullName evidence="3">DUF805 domain-containing protein</fullName>
    </submittedName>
</protein>